<organism evidence="3 4">
    <name type="scientific">Sinisalibacter lacisalsi</name>
    <dbReference type="NCBI Taxonomy" id="1526570"/>
    <lineage>
        <taxon>Bacteria</taxon>
        <taxon>Pseudomonadati</taxon>
        <taxon>Pseudomonadota</taxon>
        <taxon>Alphaproteobacteria</taxon>
        <taxon>Rhodobacterales</taxon>
        <taxon>Roseobacteraceae</taxon>
        <taxon>Sinisalibacter</taxon>
    </lineage>
</organism>
<comment type="caution">
    <text evidence="3">The sequence shown here is derived from an EMBL/GenBank/DDBJ whole genome shotgun (WGS) entry which is preliminary data.</text>
</comment>
<keyword evidence="1" id="KW-0436">Ligase</keyword>
<dbReference type="PANTHER" id="PTHR43352:SF1">
    <property type="entry name" value="ANTHRANILATE--COA LIGASE"/>
    <property type="match status" value="1"/>
</dbReference>
<evidence type="ECO:0000313" key="3">
    <source>
        <dbReference type="EMBL" id="GGD34157.1"/>
    </source>
</evidence>
<sequence length="164" mass="17850">MDDRMQKQPPNTPGRLAVRGPTGCRYLGDDRQRDYVQAGWNITGDTFRRDEDGVFHFLARSDDMILSAGYTIAGPEVEAALLAHPAELECAVVGAPDEARGQIVGAFVGPAAGQRPGPGLAAAWQDHAKTTIAPYKYPRRVNFVSSLPKTGTGKIQRFRLRGEE</sequence>
<dbReference type="SUPFAM" id="SSF56801">
    <property type="entry name" value="Acetyl-CoA synthetase-like"/>
    <property type="match status" value="1"/>
</dbReference>
<protein>
    <recommendedName>
        <fullName evidence="2">AMP-binding enzyme C-terminal domain-containing protein</fullName>
    </recommendedName>
</protein>
<dbReference type="Proteomes" id="UP000617355">
    <property type="component" value="Unassembled WGS sequence"/>
</dbReference>
<dbReference type="InterPro" id="IPR045851">
    <property type="entry name" value="AMP-bd_C_sf"/>
</dbReference>
<dbReference type="Gene3D" id="3.30.300.30">
    <property type="match status" value="1"/>
</dbReference>
<gene>
    <name evidence="3" type="ORF">GCM10011358_17770</name>
</gene>
<evidence type="ECO:0000259" key="2">
    <source>
        <dbReference type="Pfam" id="PF13193"/>
    </source>
</evidence>
<accession>A0ABQ1QP86</accession>
<dbReference type="Pfam" id="PF13193">
    <property type="entry name" value="AMP-binding_C"/>
    <property type="match status" value="1"/>
</dbReference>
<dbReference type="InterPro" id="IPR025110">
    <property type="entry name" value="AMP-bd_C"/>
</dbReference>
<feature type="domain" description="AMP-binding enzyme C-terminal" evidence="2">
    <location>
        <begin position="76"/>
        <end position="154"/>
    </location>
</feature>
<dbReference type="EMBL" id="BMGI01000002">
    <property type="protein sequence ID" value="GGD34157.1"/>
    <property type="molecule type" value="Genomic_DNA"/>
</dbReference>
<proteinExistence type="predicted"/>
<evidence type="ECO:0000313" key="4">
    <source>
        <dbReference type="Proteomes" id="UP000617355"/>
    </source>
</evidence>
<keyword evidence="4" id="KW-1185">Reference proteome</keyword>
<reference evidence="4" key="1">
    <citation type="journal article" date="2019" name="Int. J. Syst. Evol. Microbiol.">
        <title>The Global Catalogue of Microorganisms (GCM) 10K type strain sequencing project: providing services to taxonomists for standard genome sequencing and annotation.</title>
        <authorList>
            <consortium name="The Broad Institute Genomics Platform"/>
            <consortium name="The Broad Institute Genome Sequencing Center for Infectious Disease"/>
            <person name="Wu L."/>
            <person name="Ma J."/>
        </authorList>
    </citation>
    <scope>NUCLEOTIDE SEQUENCE [LARGE SCALE GENOMIC DNA]</scope>
    <source>
        <strain evidence="4">CGMCC 1.12922</strain>
    </source>
</reference>
<evidence type="ECO:0000256" key="1">
    <source>
        <dbReference type="ARBA" id="ARBA00022598"/>
    </source>
</evidence>
<dbReference type="PANTHER" id="PTHR43352">
    <property type="entry name" value="ACETYL-COA SYNTHETASE"/>
    <property type="match status" value="1"/>
</dbReference>
<name>A0ABQ1QP86_9RHOB</name>
<dbReference type="Gene3D" id="2.30.38.10">
    <property type="entry name" value="Luciferase, Domain 3"/>
    <property type="match status" value="1"/>
</dbReference>